<evidence type="ECO:0000259" key="8">
    <source>
        <dbReference type="Pfam" id="PF22642"/>
    </source>
</evidence>
<dbReference type="EMBL" id="DXGH01000043">
    <property type="protein sequence ID" value="HIW81492.1"/>
    <property type="molecule type" value="Genomic_DNA"/>
</dbReference>
<dbReference type="Pfam" id="PF03775">
    <property type="entry name" value="MinC_C"/>
    <property type="match status" value="1"/>
</dbReference>
<keyword evidence="4 6" id="KW-0131">Cell cycle</keyword>
<dbReference type="InterPro" id="IPR055219">
    <property type="entry name" value="MinC_N_1"/>
</dbReference>
<comment type="function">
    <text evidence="6">Cell division inhibitor that blocks the formation of polar Z ring septums. Rapidly oscillates between the poles of the cell to destabilize FtsZ filaments that have formed before they mature into polar Z rings. Prevents FtsZ polymerization.</text>
</comment>
<proteinExistence type="inferred from homology"/>
<sequence length="223" mass="24807">MKDKVIIKSFPNGITLHMDEETDFDDILEELAFKFSEARNFFGTASVALSMEGRALSPAQEILVLETIRKSSSVNVVCIVGKDEATNKKFIKALQHVEKKLTGGDEGQFYKGTLKNREVLETENSIVILGDVYPGSAVISARNIIILGGLYGEAYAGGNGQENAYVVALEMEPERLKVGDFKYKSNTRQSKWGIRPKVQPKIAYVKNRKIVFEPLTKELLDSI</sequence>
<reference evidence="9" key="1">
    <citation type="journal article" date="2021" name="PeerJ">
        <title>Extensive microbial diversity within the chicken gut microbiome revealed by metagenomics and culture.</title>
        <authorList>
            <person name="Gilroy R."/>
            <person name="Ravi A."/>
            <person name="Getino M."/>
            <person name="Pursley I."/>
            <person name="Horton D.L."/>
            <person name="Alikhan N.F."/>
            <person name="Baker D."/>
            <person name="Gharbi K."/>
            <person name="Hall N."/>
            <person name="Watson M."/>
            <person name="Adriaenssens E.M."/>
            <person name="Foster-Nyarko E."/>
            <person name="Jarju S."/>
            <person name="Secka A."/>
            <person name="Antonio M."/>
            <person name="Oren A."/>
            <person name="Chaudhuri R.R."/>
            <person name="La Ragione R."/>
            <person name="Hildebrand F."/>
            <person name="Pallen M.J."/>
        </authorList>
    </citation>
    <scope>NUCLEOTIDE SEQUENCE</scope>
    <source>
        <strain evidence="9">CHK195-6426</strain>
    </source>
</reference>
<evidence type="ECO:0000256" key="6">
    <source>
        <dbReference type="HAMAP-Rule" id="MF_00267"/>
    </source>
</evidence>
<dbReference type="SUPFAM" id="SSF63848">
    <property type="entry name" value="Cell-division inhibitor MinC, C-terminal domain"/>
    <property type="match status" value="1"/>
</dbReference>
<evidence type="ECO:0000256" key="5">
    <source>
        <dbReference type="ARBA" id="ARBA00046874"/>
    </source>
</evidence>
<dbReference type="PANTHER" id="PTHR34108:SF1">
    <property type="entry name" value="SEPTUM SITE-DETERMINING PROTEIN MINC"/>
    <property type="match status" value="1"/>
</dbReference>
<evidence type="ECO:0000259" key="7">
    <source>
        <dbReference type="Pfam" id="PF03775"/>
    </source>
</evidence>
<reference evidence="9" key="2">
    <citation type="submission" date="2021-04" db="EMBL/GenBank/DDBJ databases">
        <authorList>
            <person name="Gilroy R."/>
        </authorList>
    </citation>
    <scope>NUCLEOTIDE SEQUENCE</scope>
    <source>
        <strain evidence="9">CHK195-6426</strain>
    </source>
</reference>
<evidence type="ECO:0000256" key="2">
    <source>
        <dbReference type="ARBA" id="ARBA00022618"/>
    </source>
</evidence>
<dbReference type="InterPro" id="IPR016098">
    <property type="entry name" value="CAP/MinC_C"/>
</dbReference>
<evidence type="ECO:0000313" key="10">
    <source>
        <dbReference type="Proteomes" id="UP000824265"/>
    </source>
</evidence>
<name>A0A9D1UBA1_9FIRM</name>
<organism evidence="9 10">
    <name type="scientific">Candidatus Acetatifactor stercoripullorum</name>
    <dbReference type="NCBI Taxonomy" id="2838414"/>
    <lineage>
        <taxon>Bacteria</taxon>
        <taxon>Bacillati</taxon>
        <taxon>Bacillota</taxon>
        <taxon>Clostridia</taxon>
        <taxon>Lachnospirales</taxon>
        <taxon>Lachnospiraceae</taxon>
        <taxon>Acetatifactor</taxon>
    </lineage>
</organism>
<dbReference type="HAMAP" id="MF_00267">
    <property type="entry name" value="MinC"/>
    <property type="match status" value="1"/>
</dbReference>
<keyword evidence="2 6" id="KW-0132">Cell division</keyword>
<dbReference type="InterPro" id="IPR005526">
    <property type="entry name" value="Septum_form_inhib_MinC_C"/>
</dbReference>
<comment type="caution">
    <text evidence="9">The sequence shown here is derived from an EMBL/GenBank/DDBJ whole genome shotgun (WGS) entry which is preliminary data.</text>
</comment>
<keyword evidence="3 6" id="KW-0717">Septation</keyword>
<dbReference type="PANTHER" id="PTHR34108">
    <property type="entry name" value="SEPTUM SITE-DETERMINING PROTEIN MINC"/>
    <property type="match status" value="1"/>
</dbReference>
<dbReference type="InterPro" id="IPR013033">
    <property type="entry name" value="MinC"/>
</dbReference>
<comment type="subunit">
    <text evidence="5 6">Interacts with MinD and FtsZ.</text>
</comment>
<gene>
    <name evidence="6" type="primary">minC</name>
    <name evidence="9" type="ORF">H9742_08250</name>
</gene>
<comment type="similarity">
    <text evidence="1 6">Belongs to the MinC family.</text>
</comment>
<dbReference type="InterPro" id="IPR036145">
    <property type="entry name" value="MinC_C_sf"/>
</dbReference>
<evidence type="ECO:0000313" key="9">
    <source>
        <dbReference type="EMBL" id="HIW81492.1"/>
    </source>
</evidence>
<dbReference type="Pfam" id="PF22642">
    <property type="entry name" value="MinC_N_1"/>
    <property type="match status" value="1"/>
</dbReference>
<dbReference type="Gene3D" id="3.30.160.540">
    <property type="match status" value="1"/>
</dbReference>
<dbReference type="GO" id="GO:0000902">
    <property type="term" value="P:cell morphogenesis"/>
    <property type="evidence" value="ECO:0007669"/>
    <property type="project" value="InterPro"/>
</dbReference>
<dbReference type="AlphaFoldDB" id="A0A9D1UBA1"/>
<feature type="domain" description="Septum site-determining protein MinC N-terminal" evidence="8">
    <location>
        <begin position="5"/>
        <end position="79"/>
    </location>
</feature>
<dbReference type="RefSeq" id="WP_318705162.1">
    <property type="nucleotide sequence ID" value="NZ_CALWMU010000042.1"/>
</dbReference>
<accession>A0A9D1UBA1</accession>
<dbReference type="Proteomes" id="UP000824265">
    <property type="component" value="Unassembled WGS sequence"/>
</dbReference>
<dbReference type="GO" id="GO:0000917">
    <property type="term" value="P:division septum assembly"/>
    <property type="evidence" value="ECO:0007669"/>
    <property type="project" value="UniProtKB-KW"/>
</dbReference>
<feature type="domain" description="Septum formation inhibitor MinC C-terminal" evidence="7">
    <location>
        <begin position="110"/>
        <end position="212"/>
    </location>
</feature>
<dbReference type="Gene3D" id="2.160.20.70">
    <property type="match status" value="1"/>
</dbReference>
<dbReference type="GO" id="GO:1901891">
    <property type="term" value="P:regulation of cell septum assembly"/>
    <property type="evidence" value="ECO:0007669"/>
    <property type="project" value="InterPro"/>
</dbReference>
<protein>
    <recommendedName>
        <fullName evidence="6">Probable septum site-determining protein MinC</fullName>
    </recommendedName>
</protein>
<evidence type="ECO:0000256" key="3">
    <source>
        <dbReference type="ARBA" id="ARBA00023210"/>
    </source>
</evidence>
<evidence type="ECO:0000256" key="4">
    <source>
        <dbReference type="ARBA" id="ARBA00023306"/>
    </source>
</evidence>
<evidence type="ECO:0000256" key="1">
    <source>
        <dbReference type="ARBA" id="ARBA00006291"/>
    </source>
</evidence>